<keyword evidence="1" id="KW-0472">Membrane</keyword>
<keyword evidence="1" id="KW-1133">Transmembrane helix</keyword>
<accession>A0A146R0E1</accession>
<feature type="transmembrane region" description="Helical" evidence="1">
    <location>
        <begin position="46"/>
        <end position="67"/>
    </location>
</feature>
<reference evidence="2" key="1">
    <citation type="submission" date="2015-01" db="EMBL/GenBank/DDBJ databases">
        <title>EvidentialGene: Evidence-directed Construction of Complete mRNA Transcriptomes without Genomes.</title>
        <authorList>
            <person name="Gilbert D.G."/>
        </authorList>
    </citation>
    <scope>NUCLEOTIDE SEQUENCE</scope>
</reference>
<evidence type="ECO:0000256" key="1">
    <source>
        <dbReference type="SAM" id="Phobius"/>
    </source>
</evidence>
<organism evidence="2">
    <name type="scientific">Fundulus heteroclitus</name>
    <name type="common">Killifish</name>
    <name type="synonym">Mummichog</name>
    <dbReference type="NCBI Taxonomy" id="8078"/>
    <lineage>
        <taxon>Eukaryota</taxon>
        <taxon>Metazoa</taxon>
        <taxon>Chordata</taxon>
        <taxon>Craniata</taxon>
        <taxon>Vertebrata</taxon>
        <taxon>Euteleostomi</taxon>
        <taxon>Actinopterygii</taxon>
        <taxon>Neopterygii</taxon>
        <taxon>Teleostei</taxon>
        <taxon>Neoteleostei</taxon>
        <taxon>Acanthomorphata</taxon>
        <taxon>Ovalentaria</taxon>
        <taxon>Atherinomorphae</taxon>
        <taxon>Cyprinodontiformes</taxon>
        <taxon>Fundulidae</taxon>
        <taxon>Fundulus</taxon>
    </lineage>
</organism>
<dbReference type="EMBL" id="GCES01124856">
    <property type="protein sequence ID" value="JAQ61466.1"/>
    <property type="molecule type" value="Transcribed_RNA"/>
</dbReference>
<name>A0A146R0E1_FUNHE</name>
<protein>
    <submittedName>
        <fullName evidence="2">Uncharacterized protein</fullName>
    </submittedName>
</protein>
<dbReference type="EMBL" id="GCES01097368">
    <property type="protein sequence ID" value="JAQ88954.1"/>
    <property type="molecule type" value="Transcribed_RNA"/>
</dbReference>
<feature type="transmembrane region" description="Helical" evidence="1">
    <location>
        <begin position="79"/>
        <end position="99"/>
    </location>
</feature>
<feature type="transmembrane region" description="Helical" evidence="1">
    <location>
        <begin position="111"/>
        <end position="132"/>
    </location>
</feature>
<evidence type="ECO:0000313" key="2">
    <source>
        <dbReference type="EMBL" id="JAQ61466.1"/>
    </source>
</evidence>
<keyword evidence="1" id="KW-0812">Transmembrane</keyword>
<proteinExistence type="predicted"/>
<sequence length="158" mass="18450">MLKCLGAGILLCGTLYESVVKSSAWSSDLNQSWELKKGKCLLLGRVWFLSFSLFSLYFTYMTFFTWALENSKTLKECNLYISLFIVGPFMISTFISVALLKEKSCHNYDYYYFYSCSLSLCYFCFVLIWGIIHNRMHCNNLYDKSLWHGCFLFKNGAM</sequence>
<dbReference type="AlphaFoldDB" id="A0A146R0E1"/>